<dbReference type="Pfam" id="PF00041">
    <property type="entry name" value="fn3"/>
    <property type="match status" value="27"/>
</dbReference>
<feature type="domain" description="Fibronectin type-III" evidence="19">
    <location>
        <begin position="973"/>
        <end position="1065"/>
    </location>
</feature>
<dbReference type="InterPro" id="IPR000387">
    <property type="entry name" value="Tyr_Pase_dom"/>
</dbReference>
<evidence type="ECO:0000256" key="1">
    <source>
        <dbReference type="ARBA" id="ARBA00004479"/>
    </source>
</evidence>
<dbReference type="PROSITE" id="PS50055">
    <property type="entry name" value="TYR_PHOSPHATASE_PTP"/>
    <property type="match status" value="1"/>
</dbReference>
<dbReference type="GO" id="GO:0016020">
    <property type="term" value="C:membrane"/>
    <property type="evidence" value="ECO:0007669"/>
    <property type="project" value="UniProtKB-SubCell"/>
</dbReference>
<evidence type="ECO:0000256" key="3">
    <source>
        <dbReference type="ARBA" id="ARBA00013064"/>
    </source>
</evidence>
<feature type="domain" description="Fibronectin type-III" evidence="19">
    <location>
        <begin position="2376"/>
        <end position="2466"/>
    </location>
</feature>
<dbReference type="SUPFAM" id="SSF49265">
    <property type="entry name" value="Fibronectin type III"/>
    <property type="match status" value="18"/>
</dbReference>
<evidence type="ECO:0000313" key="20">
    <source>
        <dbReference type="EMBL" id="KAL0968000.1"/>
    </source>
</evidence>
<feature type="domain" description="Fibronectin type-III" evidence="19">
    <location>
        <begin position="1677"/>
        <end position="1769"/>
    </location>
</feature>
<keyword evidence="12" id="KW-0675">Receptor</keyword>
<keyword evidence="21" id="KW-1185">Reference proteome</keyword>
<evidence type="ECO:0000256" key="10">
    <source>
        <dbReference type="ARBA" id="ARBA00023136"/>
    </source>
</evidence>
<comment type="subcellular location">
    <subcellularLocation>
        <location evidence="1">Membrane</location>
        <topology evidence="1">Single-pass type I membrane protein</topology>
    </subcellularLocation>
</comment>
<feature type="domain" description="Fibronectin type-III" evidence="19">
    <location>
        <begin position="2644"/>
        <end position="2737"/>
    </location>
</feature>
<dbReference type="CDD" id="cd00063">
    <property type="entry name" value="FN3"/>
    <property type="match status" value="22"/>
</dbReference>
<keyword evidence="9 16" id="KW-1133">Transmembrane helix</keyword>
<dbReference type="InterPro" id="IPR041201">
    <property type="entry name" value="PTPRJ_TM"/>
</dbReference>
<evidence type="ECO:0000256" key="16">
    <source>
        <dbReference type="SAM" id="Phobius"/>
    </source>
</evidence>
<comment type="caution">
    <text evidence="20">The sequence shown here is derived from an EMBL/GenBank/DDBJ whole genome shotgun (WGS) entry which is preliminary data.</text>
</comment>
<feature type="domain" description="Fibronectin type-III" evidence="19">
    <location>
        <begin position="2467"/>
        <end position="2558"/>
    </location>
</feature>
<proteinExistence type="inferred from homology"/>
<keyword evidence="13" id="KW-0325">Glycoprotein</keyword>
<evidence type="ECO:0000256" key="4">
    <source>
        <dbReference type="ARBA" id="ARBA00022692"/>
    </source>
</evidence>
<dbReference type="PROSITE" id="PS50056">
    <property type="entry name" value="TYR_PHOSPHATASE_2"/>
    <property type="match status" value="1"/>
</dbReference>
<evidence type="ECO:0000259" key="19">
    <source>
        <dbReference type="PROSITE" id="PS50853"/>
    </source>
</evidence>
<evidence type="ECO:0000259" key="18">
    <source>
        <dbReference type="PROSITE" id="PS50056"/>
    </source>
</evidence>
<dbReference type="InterPro" id="IPR016130">
    <property type="entry name" value="Tyr_Pase_AS"/>
</dbReference>
<dbReference type="InterPro" id="IPR003961">
    <property type="entry name" value="FN3_dom"/>
</dbReference>
<accession>A0ABD0WE10</accession>
<feature type="domain" description="Fibronectin type-III" evidence="19">
    <location>
        <begin position="2202"/>
        <end position="2290"/>
    </location>
</feature>
<keyword evidence="5" id="KW-0732">Signal</keyword>
<dbReference type="PRINTS" id="PR00700">
    <property type="entry name" value="PRTYPHPHTASE"/>
</dbReference>
<keyword evidence="11" id="KW-1015">Disulfide bond</keyword>
<dbReference type="InterPro" id="IPR013783">
    <property type="entry name" value="Ig-like_fold"/>
</dbReference>
<name>A0ABD0WE10_UMBPY</name>
<feature type="domain" description="Fibronectin type-III" evidence="19">
    <location>
        <begin position="2117"/>
        <end position="2201"/>
    </location>
</feature>
<dbReference type="InterPro" id="IPR029021">
    <property type="entry name" value="Prot-tyrosine_phosphatase-like"/>
</dbReference>
<evidence type="ECO:0000256" key="15">
    <source>
        <dbReference type="ARBA" id="ARBA00051722"/>
    </source>
</evidence>
<dbReference type="EC" id="3.1.3.48" evidence="3"/>
<dbReference type="Gene3D" id="2.60.40.10">
    <property type="entry name" value="Immunoglobulins"/>
    <property type="match status" value="30"/>
</dbReference>
<dbReference type="InterPro" id="IPR003529">
    <property type="entry name" value="Hematopoietin_rcpt_Gp130_CS"/>
</dbReference>
<dbReference type="InterPro" id="IPR036116">
    <property type="entry name" value="FN3_sf"/>
</dbReference>
<dbReference type="PANTHER" id="PTHR46957:SF5">
    <property type="entry name" value="PROTEIN-TYROSINE-PHOSPHATASE"/>
    <property type="match status" value="1"/>
</dbReference>
<evidence type="ECO:0000256" key="14">
    <source>
        <dbReference type="ARBA" id="ARBA00025789"/>
    </source>
</evidence>
<dbReference type="SMART" id="SM00194">
    <property type="entry name" value="PTPc"/>
    <property type="match status" value="1"/>
</dbReference>
<feature type="domain" description="Fibronectin type-III" evidence="19">
    <location>
        <begin position="1239"/>
        <end position="1331"/>
    </location>
</feature>
<feature type="domain" description="Fibronectin type-III" evidence="19">
    <location>
        <begin position="1592"/>
        <end position="1676"/>
    </location>
</feature>
<keyword evidence="8" id="KW-0904">Protein phosphatase</keyword>
<evidence type="ECO:0000256" key="9">
    <source>
        <dbReference type="ARBA" id="ARBA00022989"/>
    </source>
</evidence>
<evidence type="ECO:0000256" key="13">
    <source>
        <dbReference type="ARBA" id="ARBA00023180"/>
    </source>
</evidence>
<feature type="domain" description="Fibronectin type-III" evidence="19">
    <location>
        <begin position="1943"/>
        <end position="2031"/>
    </location>
</feature>
<dbReference type="InterPro" id="IPR050713">
    <property type="entry name" value="RTP_Phos/Ushers"/>
</dbReference>
<evidence type="ECO:0000256" key="2">
    <source>
        <dbReference type="ARBA" id="ARBA00008921"/>
    </source>
</evidence>
<feature type="domain" description="Tyrosine-protein phosphatase" evidence="17">
    <location>
        <begin position="2960"/>
        <end position="3216"/>
    </location>
</feature>
<dbReference type="PROSITE" id="PS00383">
    <property type="entry name" value="TYR_PHOSPHATASE_1"/>
    <property type="match status" value="1"/>
</dbReference>
<dbReference type="SUPFAM" id="SSF52799">
    <property type="entry name" value="(Phosphotyrosine protein) phosphatases II"/>
    <property type="match status" value="1"/>
</dbReference>
<evidence type="ECO:0000256" key="5">
    <source>
        <dbReference type="ARBA" id="ARBA00022729"/>
    </source>
</evidence>
<keyword evidence="6" id="KW-0677">Repeat</keyword>
<dbReference type="InterPro" id="IPR003595">
    <property type="entry name" value="Tyr_Pase_cat"/>
</dbReference>
<organism evidence="20 21">
    <name type="scientific">Umbra pygmaea</name>
    <name type="common">Eastern mudminnow</name>
    <dbReference type="NCBI Taxonomy" id="75934"/>
    <lineage>
        <taxon>Eukaryota</taxon>
        <taxon>Metazoa</taxon>
        <taxon>Chordata</taxon>
        <taxon>Craniata</taxon>
        <taxon>Vertebrata</taxon>
        <taxon>Euteleostomi</taxon>
        <taxon>Actinopterygii</taxon>
        <taxon>Neopterygii</taxon>
        <taxon>Teleostei</taxon>
        <taxon>Protacanthopterygii</taxon>
        <taxon>Esociformes</taxon>
        <taxon>Umbridae</taxon>
        <taxon>Umbra</taxon>
    </lineage>
</organism>
<dbReference type="Pfam" id="PF00102">
    <property type="entry name" value="Y_phosphatase"/>
    <property type="match status" value="1"/>
</dbReference>
<feature type="domain" description="Fibronectin type-III" evidence="19">
    <location>
        <begin position="1066"/>
        <end position="1152"/>
    </location>
</feature>
<feature type="domain" description="Fibronectin type-III" evidence="19">
    <location>
        <begin position="1857"/>
        <end position="1942"/>
    </location>
</feature>
<gene>
    <name evidence="20" type="ORF">UPYG_G00260820</name>
</gene>
<dbReference type="Gene3D" id="3.90.190.10">
    <property type="entry name" value="Protein tyrosine phosphatase superfamily"/>
    <property type="match status" value="1"/>
</dbReference>
<dbReference type="PROSITE" id="PS01353">
    <property type="entry name" value="HEMATOPO_REC_L_F2"/>
    <property type="match status" value="2"/>
</dbReference>
<feature type="domain" description="Fibronectin type-III" evidence="19">
    <location>
        <begin position="2559"/>
        <end position="2642"/>
    </location>
</feature>
<comment type="catalytic activity">
    <reaction evidence="15">
        <text>O-phospho-L-tyrosyl-[protein] + H2O = L-tyrosyl-[protein] + phosphate</text>
        <dbReference type="Rhea" id="RHEA:10684"/>
        <dbReference type="Rhea" id="RHEA-COMP:10136"/>
        <dbReference type="Rhea" id="RHEA-COMP:20101"/>
        <dbReference type="ChEBI" id="CHEBI:15377"/>
        <dbReference type="ChEBI" id="CHEBI:43474"/>
        <dbReference type="ChEBI" id="CHEBI:46858"/>
        <dbReference type="ChEBI" id="CHEBI:61978"/>
        <dbReference type="EC" id="3.1.3.48"/>
    </reaction>
</comment>
<dbReference type="GO" id="GO:0004725">
    <property type="term" value="F:protein tyrosine phosphatase activity"/>
    <property type="evidence" value="ECO:0007669"/>
    <property type="project" value="UniProtKB-EC"/>
</dbReference>
<dbReference type="SMART" id="SM00404">
    <property type="entry name" value="PTPc_motif"/>
    <property type="match status" value="1"/>
</dbReference>
<sequence length="3255" mass="350514">MHALAMARNSSEVSLQLSRIMSRLSCFGILLRTSLVLYLFFNSSHALCTPCTNTTVTTTNITVPDTCSVSIFNTMTTDSSVLTSLSPGSTYNLTIQCNSSSVSCCATTTPERIATISVTEVTTSSVSLSWPRAIGSSFYNVEWTGGNFNGSQYTTAASVNVTGLSPGLQYVFTVTALAEDKLTAGQNNTVSQYTKPATVRNLNFVELTTSVYLTWTPPVGNSLFYIVEWTDGSDSLSLNTTLSSANITQLTAGFMYTFTVTAVAGDNTTFGDCSKITTFTKPDVIRTLIVFGITTSSVSLSWTEPLGNSLFYRVEWTNGTVDKNTTTNETHFNITELTAGVEYTLGVITIAGDGITEGTKTETLLFTKPDVIRNLTVTITTSSVYLNWTEPMGKCSFYRVEWSGGSIVNETTTNITYFNVTELTAGVQYTFSIIALAGDNATEGNAYIANQATEPGVISPPSVSQNTTSLLLTWTQPPGVVAGYEVQWDNGGMVNSQFTATNSSNISGLIPGTWYRIQVFAIAQNNVTTGDPQTIYAYTQPGVVSNVSVTGTSTSSVSLSWYPPPGNSSQYKVDWVGSGVIGSQNMTGTNITVSGLNAGVQYNFTVTAVAADNSTGNGNTITCFTYPEKPVNIKATAQGTSYLIVNWTLLNGRVDYYSPNIINSNFNSTLNQTSQTTANFTSLLPGTVYNVSVTAVAGPFSNESAPVQLATEPGVISPPSVSQNTTSLLLTWTQPPGVVAGYKVQWDNGGMVNSQFTATNSSNISGLIPGTQYRIQVFAIAQNNVTTGDPQTIYAYTQPGVVSNLSVTGTSTSSLSLSWYPPLGNSSQYKVDWVGSGVNSSQNMTGTNITVSGLNAGVQYNFTVTAIAGDNSTGNGNTITCFTYPEKPVNIKATAQGTSYLIVNWTLLNGRVDYYSPNIINSNFNSTLNQTSQTTANFTSLLPGTVYNVSVTAVAGPFSNESAPVQLATVPTPPGNLNITGRTTNSISVQWKMPDQMTNASSISYNISYQPIGIGASNSFSTTALSYNQTSLSSGTLYTITVNTVGPQNLGSSPVNTSGYTLPYPVLNLTATPWSTSSVNLTWVLPVDNKPYYTYRVQYSNATGPVQTTVQNNSISVIGLNSGTGYKFTVTSVAAVGSEGTPVSVSTYTKPGVISPPSVSQNTTSLLLTWTQPPGVVAGYKVQWDNGGMVNSQFTATNSSNISGLFPGTQYRIQVFAIAQDKVTTGDPQTVYAYTLPTPPGNLNITGRTTNSISVQWKMPDQMTNASSISYNISYQPIVIGASNSISTTALSYNQTSLSSGTLYTITVNTVGPQNLGSSPVNTSGYTLPYPVLNLTATPWSTSSVNLTWVLPVDNKPYYNYRVQYSNATGPVQTTVQNNSISVIGLNSGTGYNFTITSVAAVGSEGTPVSVSTYTKPGVISPPSVSQNTTSLLMTWTQPPGVVAGYKVQWDNGGMVNSQFTATNSSNISGLIPGTQYRIQVFAIAQNNITTGDPQTVYAYTQPGVVMNLNVTGSSTSSVSLSWYPPPGNSSQYKVDWVGSSVNGSQNMTGTNITVSGLNAGVQYNFTVTAVAGDNSTGNGNTITWFTYPEKPVNIKATAQGTSYLIVNWTLPNGRVDYYSPNIINSNFNSTLNQTSQTTANFTSLLPGTVYNVSVTAVAGPFSNESAPVQLATVPTPPGNLNITGRTTNSISVQWKMPDQMTNASSISYNISYQPIVIGANNSISTTALSYNQTSLSSGTLYTITVNTVGPQNLGSSPVNTSGYTLPYPVLNLTATPWSTSSVNLTWVLPVDNKPYYTFRVQYSNATGHVQTTVQNNSISVIGLNSGTGYNFTVTSVAAVGSEGTPVSVSTYTKPGVISPPSVSQNTTSLLLTWTQPPGVVAGYKVQWDNGGMVNSQFTATNSFNISGLIPGIRYRIQVFAIAQNNVTTGDPQTVYAYTLPYPVLNLTATPWSTSSVNLTWVLPVDNKPYYTFRVQYSNATGPVQTTVQNNSISVTGLNSGTGYNFTVTSVAAVGSEGTPVSVSTYTSPEVVKNIVAIGTNTTMTVSWNVAAGHLDSYEVTIYNNSAMVNQTTVSKNQTVVFSDLTPGIAYTISVGTNSGPITALAQNITNATYPNLPGAITVQNQTNNSINISWTPPMGMNQVPYTFSVFNQGQQNQTNSSWFLWNNLQSGTPYNISVVTVAAFNYQSPPVMMLIYTRPDSPIDLVVAGVTPTNVSLDWVQQDSKADYSYSVNVTSLNGSTALFSTNATNITIPSLQSGSSYTFTVTTLTPDGTESVPVTVQCFTKPYPISGLVANTVSTNSVNLTWTKPLQYQNTYSYLIQTQGCVPSVKNQRSQVESAVILQLTPGTNCTFTVFVQAKDGTKGDSVSILQYTQPQSVNAFIANNGSNSTLVVSWAAPQGNVEQYIVYLNNSETNFNSTWLNSSMFSYTFQNLAAGSVYTATVFSVSGNLNNTSGFVTTATYPNPPGNITILEKNTSFISVNWSEAPLMANTSFSYLVKVYNRTQLFNLMVNSSTTSQTLANLLSGTTYSISVTTVGSLGFQSKEVWIYNITTRPDTVQALVLVPAEENVTLQWKLPNDYKPSYTFKVTWANGNLSTNNSSAIISALNPGSRYTFNVITQTADGTQGAPVSTSDCTTASPVLTMNYTVNNSPNPAQLNLSWANPQGMNTGFQIIVNNSSAQVQNFTYSDKCTSNCTCSISGLSYYTDYTVTITTLSCGLPSVTKNYTYKTGIGPPPNPPTGLVTTTASSYNSLLIQLDLRILNNANGPVTQYGVLITSGNGVSNAQQYLGKTYINWKEKSTETYMATVRNYSSISRRRKRAANIDIMIGDGSNSLNYYNGQLVPNSHYSYAIVLFTQCETTDGLVNAMKSIFTITDFNPFSTPQNPEVIGLAAGLAAGIVVILCLIVIIFIMYSRRHSKNKESDIQIQPISAKVNSAIRMEEYEAYYTKQKADSNCGFATEFEDLKPVGTAQAKNSAIAPENKPKNRYNNVLPYDSSRVKLSIQGSPFDDYINCNYIPGYNSKKEFIAAQGPLPFTVNDFWRMIWEKNVQTLVMLTRCNEQGRVKCEKYWPSETKCYDNINVITTSDIPLEDWTIRDFEIKNVKTAETRLVRQFHFTAWPDHGVPQTTELLINFRHLVREHMNQYSRHSPTVVHCSAGVGRTGTLIAIDRLIFQIERESIVDVYGIIHDLRMHRPLMVQTEDQYVFLNQCAMDIIRARTGTNVDLIYQNTTAFSIYENVDLTSCKNKNGYHSK</sequence>
<dbReference type="FunFam" id="3.90.190.10:FF:000009">
    <property type="entry name" value="Receptor-type tyrosine-protein phosphatase beta"/>
    <property type="match status" value="1"/>
</dbReference>
<evidence type="ECO:0000256" key="12">
    <source>
        <dbReference type="ARBA" id="ARBA00023170"/>
    </source>
</evidence>
<feature type="domain" description="Fibronectin type-III" evidence="19">
    <location>
        <begin position="284"/>
        <end position="371"/>
    </location>
</feature>
<comment type="similarity">
    <text evidence="2">Belongs to the type I cytokine receptor family. Type 2 subfamily.</text>
</comment>
<reference evidence="20 21" key="1">
    <citation type="submission" date="2024-06" db="EMBL/GenBank/DDBJ databases">
        <authorList>
            <person name="Pan Q."/>
            <person name="Wen M."/>
            <person name="Jouanno E."/>
            <person name="Zahm M."/>
            <person name="Klopp C."/>
            <person name="Cabau C."/>
            <person name="Louis A."/>
            <person name="Berthelot C."/>
            <person name="Parey E."/>
            <person name="Roest Crollius H."/>
            <person name="Montfort J."/>
            <person name="Robinson-Rechavi M."/>
            <person name="Bouchez O."/>
            <person name="Lampietro C."/>
            <person name="Lopez Roques C."/>
            <person name="Donnadieu C."/>
            <person name="Postlethwait J."/>
            <person name="Bobe J."/>
            <person name="Verreycken H."/>
            <person name="Guiguen Y."/>
        </authorList>
    </citation>
    <scope>NUCLEOTIDE SEQUENCE [LARGE SCALE GENOMIC DNA]</scope>
    <source>
        <strain evidence="20">Up_M1</strain>
        <tissue evidence="20">Testis</tissue>
    </source>
</reference>
<feature type="domain" description="Fibronectin type-III" evidence="19">
    <location>
        <begin position="801"/>
        <end position="887"/>
    </location>
</feature>
<evidence type="ECO:0000256" key="6">
    <source>
        <dbReference type="ARBA" id="ARBA00022737"/>
    </source>
</evidence>
<dbReference type="Pfam" id="PF18861">
    <property type="entry name" value="PTP_tm"/>
    <property type="match status" value="1"/>
</dbReference>
<feature type="domain" description="Fibronectin type-III" evidence="19">
    <location>
        <begin position="457"/>
        <end position="542"/>
    </location>
</feature>
<evidence type="ECO:0000256" key="11">
    <source>
        <dbReference type="ARBA" id="ARBA00023157"/>
    </source>
</evidence>
<feature type="domain" description="Fibronectin type-III" evidence="19">
    <location>
        <begin position="543"/>
        <end position="629"/>
    </location>
</feature>
<feature type="domain" description="Fibronectin type-III" evidence="19">
    <location>
        <begin position="715"/>
        <end position="800"/>
    </location>
</feature>
<dbReference type="SMART" id="SM00060">
    <property type="entry name" value="FN3"/>
    <property type="match status" value="31"/>
</dbReference>
<comment type="similarity">
    <text evidence="14">Belongs to the protein-tyrosine phosphatase family. Receptor class 3 subfamily.</text>
</comment>
<dbReference type="PANTHER" id="PTHR46957">
    <property type="entry name" value="CYTOKINE RECEPTOR"/>
    <property type="match status" value="1"/>
</dbReference>
<feature type="domain" description="Fibronectin type-III" evidence="19">
    <location>
        <begin position="1770"/>
        <end position="1856"/>
    </location>
</feature>
<keyword evidence="10 16" id="KW-0472">Membrane</keyword>
<protein>
    <recommendedName>
        <fullName evidence="3">protein-tyrosine-phosphatase</fullName>
        <ecNumber evidence="3">3.1.3.48</ecNumber>
    </recommendedName>
</protein>
<feature type="domain" description="Fibronectin type-III" evidence="19">
    <location>
        <begin position="1419"/>
        <end position="1504"/>
    </location>
</feature>
<evidence type="ECO:0000256" key="8">
    <source>
        <dbReference type="ARBA" id="ARBA00022912"/>
    </source>
</evidence>
<dbReference type="InterPro" id="IPR000242">
    <property type="entry name" value="PTP_cat"/>
</dbReference>
<dbReference type="GO" id="GO:0032502">
    <property type="term" value="P:developmental process"/>
    <property type="evidence" value="ECO:0007669"/>
    <property type="project" value="UniProtKB-ARBA"/>
</dbReference>
<evidence type="ECO:0000313" key="21">
    <source>
        <dbReference type="Proteomes" id="UP001557470"/>
    </source>
</evidence>
<feature type="domain" description="Tyrosine specific protein phosphatases" evidence="18">
    <location>
        <begin position="3134"/>
        <end position="3207"/>
    </location>
</feature>
<feature type="domain" description="Fibronectin type-III" evidence="19">
    <location>
        <begin position="1332"/>
        <end position="1418"/>
    </location>
</feature>
<dbReference type="Proteomes" id="UP001557470">
    <property type="component" value="Unassembled WGS sequence"/>
</dbReference>
<feature type="domain" description="Fibronectin type-III" evidence="19">
    <location>
        <begin position="1153"/>
        <end position="1238"/>
    </location>
</feature>
<feature type="domain" description="Fibronectin type-III" evidence="19">
    <location>
        <begin position="1505"/>
        <end position="1591"/>
    </location>
</feature>
<keyword evidence="4 16" id="KW-0812">Transmembrane</keyword>
<feature type="transmembrane region" description="Helical" evidence="16">
    <location>
        <begin position="2890"/>
        <end position="2915"/>
    </location>
</feature>
<dbReference type="PROSITE" id="PS50853">
    <property type="entry name" value="FN3"/>
    <property type="match status" value="24"/>
</dbReference>
<keyword evidence="7" id="KW-0378">Hydrolase</keyword>
<evidence type="ECO:0000259" key="17">
    <source>
        <dbReference type="PROSITE" id="PS50055"/>
    </source>
</evidence>
<dbReference type="EMBL" id="JAGEUA010000008">
    <property type="protein sequence ID" value="KAL0968000.1"/>
    <property type="molecule type" value="Genomic_DNA"/>
</dbReference>
<feature type="domain" description="Fibronectin type-III" evidence="19">
    <location>
        <begin position="195"/>
        <end position="283"/>
    </location>
</feature>
<evidence type="ECO:0000256" key="7">
    <source>
        <dbReference type="ARBA" id="ARBA00022801"/>
    </source>
</evidence>